<evidence type="ECO:0000313" key="2">
    <source>
        <dbReference type="Proteomes" id="UP000199024"/>
    </source>
</evidence>
<dbReference type="RefSeq" id="WP_089841010.1">
    <property type="nucleotide sequence ID" value="NZ_FOZL01000001.1"/>
</dbReference>
<evidence type="ECO:0000313" key="1">
    <source>
        <dbReference type="EMBL" id="SFS18428.1"/>
    </source>
</evidence>
<gene>
    <name evidence="1" type="ORF">SAMN05421771_3462</name>
</gene>
<reference evidence="1 2" key="1">
    <citation type="submission" date="2016-10" db="EMBL/GenBank/DDBJ databases">
        <authorList>
            <person name="de Groot N.N."/>
        </authorList>
    </citation>
    <scope>NUCLEOTIDE SEQUENCE [LARGE SCALE GENOMIC DNA]</scope>
    <source>
        <strain evidence="1 2">DSM 21001</strain>
    </source>
</reference>
<protein>
    <submittedName>
        <fullName evidence="1">Uncharacterized protein</fullName>
    </submittedName>
</protein>
<name>A0A1I6MSC3_9BACT</name>
<accession>A0A1I6MSC3</accession>
<organism evidence="1 2">
    <name type="scientific">Granulicella pectinivorans</name>
    <dbReference type="NCBI Taxonomy" id="474950"/>
    <lineage>
        <taxon>Bacteria</taxon>
        <taxon>Pseudomonadati</taxon>
        <taxon>Acidobacteriota</taxon>
        <taxon>Terriglobia</taxon>
        <taxon>Terriglobales</taxon>
        <taxon>Acidobacteriaceae</taxon>
        <taxon>Granulicella</taxon>
    </lineage>
</organism>
<proteinExistence type="predicted"/>
<sequence length="200" mass="22173">MHKLAAALLLTTALHAQQRTVHDTQDHLTFQIPSTWSLATHDRELSTFHHEARTAPASTRLHYVAAIAENPYPASNFSGAHFYVSVTPAQTADQCSAQATKAPKDEPHHYLPIAVPLNTSIASIDGHPVAHGHDDSGRVCTEYRDEIYTTRVRNTCLRFDLAMNNFCGGEVSGVRDMTPAEIVDMRTRLEAILQSVKFDR</sequence>
<dbReference type="OrthoDB" id="119167at2"/>
<keyword evidence="2" id="KW-1185">Reference proteome</keyword>
<dbReference type="Proteomes" id="UP000199024">
    <property type="component" value="Unassembled WGS sequence"/>
</dbReference>
<dbReference type="AlphaFoldDB" id="A0A1I6MSC3"/>
<dbReference type="STRING" id="474950.SAMN05421771_3462"/>
<dbReference type="EMBL" id="FOZL01000001">
    <property type="protein sequence ID" value="SFS18428.1"/>
    <property type="molecule type" value="Genomic_DNA"/>
</dbReference>